<gene>
    <name evidence="2" type="ORF">N5A92_00915</name>
</gene>
<protein>
    <submittedName>
        <fullName evidence="2">Uncharacterized protein</fullName>
    </submittedName>
</protein>
<proteinExistence type="predicted"/>
<accession>A0ABT2LJL6</accession>
<dbReference type="RefSeq" id="WP_260899935.1">
    <property type="nucleotide sequence ID" value="NZ_JAOCZP010000001.1"/>
</dbReference>
<feature type="chain" id="PRO_5046467772" evidence="1">
    <location>
        <begin position="22"/>
        <end position="65"/>
    </location>
</feature>
<dbReference type="EMBL" id="JAOCZP010000001">
    <property type="protein sequence ID" value="MCT7373608.1"/>
    <property type="molecule type" value="Genomic_DNA"/>
</dbReference>
<evidence type="ECO:0000313" key="3">
    <source>
        <dbReference type="Proteomes" id="UP001320831"/>
    </source>
</evidence>
<dbReference type="PROSITE" id="PS51257">
    <property type="entry name" value="PROKAR_LIPOPROTEIN"/>
    <property type="match status" value="1"/>
</dbReference>
<keyword evidence="3" id="KW-1185">Reference proteome</keyword>
<evidence type="ECO:0000256" key="1">
    <source>
        <dbReference type="SAM" id="SignalP"/>
    </source>
</evidence>
<name>A0ABT2LJL6_9HYPH</name>
<comment type="caution">
    <text evidence="2">The sequence shown here is derived from an EMBL/GenBank/DDBJ whole genome shotgun (WGS) entry which is preliminary data.</text>
</comment>
<evidence type="ECO:0000313" key="2">
    <source>
        <dbReference type="EMBL" id="MCT7373608.1"/>
    </source>
</evidence>
<reference evidence="2 3" key="1">
    <citation type="submission" date="2022-09" db="EMBL/GenBank/DDBJ databases">
        <title>Chelativorans salina sp. nov., a novel slightly halophilic bacterium isolated from a saline lake sediment enrichment.</title>
        <authorList>
            <person name="Gao L."/>
            <person name="Fang B.-Z."/>
            <person name="Li W.-J."/>
        </authorList>
    </citation>
    <scope>NUCLEOTIDE SEQUENCE [LARGE SCALE GENOMIC DNA]</scope>
    <source>
        <strain evidence="2 3">EGI FJ00035</strain>
    </source>
</reference>
<organism evidence="2 3">
    <name type="scientific">Chelativorans salis</name>
    <dbReference type="NCBI Taxonomy" id="2978478"/>
    <lineage>
        <taxon>Bacteria</taxon>
        <taxon>Pseudomonadati</taxon>
        <taxon>Pseudomonadota</taxon>
        <taxon>Alphaproteobacteria</taxon>
        <taxon>Hyphomicrobiales</taxon>
        <taxon>Phyllobacteriaceae</taxon>
        <taxon>Chelativorans</taxon>
    </lineage>
</organism>
<dbReference type="Proteomes" id="UP001320831">
    <property type="component" value="Unassembled WGS sequence"/>
</dbReference>
<sequence>MKAASTLIQVFALSACLAVQASSSGELKMAGVRRAIQTIAATGASVQLMLPAEAMAADDSAAFAG</sequence>
<feature type="signal peptide" evidence="1">
    <location>
        <begin position="1"/>
        <end position="21"/>
    </location>
</feature>
<keyword evidence="1" id="KW-0732">Signal</keyword>